<keyword evidence="5" id="KW-1133">Transmembrane helix</keyword>
<evidence type="ECO:0000313" key="8">
    <source>
        <dbReference type="Proteomes" id="UP000315003"/>
    </source>
</evidence>
<evidence type="ECO:0000313" key="7">
    <source>
        <dbReference type="EMBL" id="QDT60549.1"/>
    </source>
</evidence>
<dbReference type="EMBL" id="CP036272">
    <property type="protein sequence ID" value="QDT60549.1"/>
    <property type="molecule type" value="Genomic_DNA"/>
</dbReference>
<dbReference type="RefSeq" id="WP_419187396.1">
    <property type="nucleotide sequence ID" value="NZ_CP036272.1"/>
</dbReference>
<dbReference type="PANTHER" id="PTHR42693">
    <property type="entry name" value="ARYLSULFATASE FAMILY MEMBER"/>
    <property type="match status" value="1"/>
</dbReference>
<dbReference type="AlphaFoldDB" id="A0A517SWN4"/>
<keyword evidence="3 7" id="KW-0378">Hydrolase</keyword>
<dbReference type="GO" id="GO:0046872">
    <property type="term" value="F:metal ion binding"/>
    <property type="evidence" value="ECO:0007669"/>
    <property type="project" value="UniProtKB-KW"/>
</dbReference>
<feature type="domain" description="Sulfatase N-terminal" evidence="6">
    <location>
        <begin position="83"/>
        <end position="447"/>
    </location>
</feature>
<evidence type="ECO:0000256" key="1">
    <source>
        <dbReference type="ARBA" id="ARBA00008779"/>
    </source>
</evidence>
<keyword evidence="4" id="KW-0106">Calcium</keyword>
<proteinExistence type="inferred from homology"/>
<accession>A0A517SWN4</accession>
<dbReference type="Pfam" id="PF00884">
    <property type="entry name" value="Sulfatase"/>
    <property type="match status" value="1"/>
</dbReference>
<name>A0A517SWN4_9BACT</name>
<dbReference type="InterPro" id="IPR017850">
    <property type="entry name" value="Alkaline_phosphatase_core_sf"/>
</dbReference>
<dbReference type="InterPro" id="IPR024607">
    <property type="entry name" value="Sulfatase_CS"/>
</dbReference>
<gene>
    <name evidence="7" type="primary">atsA_44</name>
    <name evidence="7" type="ORF">SV7mr_30730</name>
</gene>
<comment type="similarity">
    <text evidence="1">Belongs to the sulfatase family.</text>
</comment>
<evidence type="ECO:0000256" key="5">
    <source>
        <dbReference type="SAM" id="Phobius"/>
    </source>
</evidence>
<dbReference type="EC" id="3.1.6.1" evidence="7"/>
<evidence type="ECO:0000256" key="4">
    <source>
        <dbReference type="ARBA" id="ARBA00022837"/>
    </source>
</evidence>
<evidence type="ECO:0000256" key="3">
    <source>
        <dbReference type="ARBA" id="ARBA00022801"/>
    </source>
</evidence>
<reference evidence="7 8" key="1">
    <citation type="submission" date="2019-02" db="EMBL/GenBank/DDBJ databases">
        <title>Deep-cultivation of Planctomycetes and their phenomic and genomic characterization uncovers novel biology.</title>
        <authorList>
            <person name="Wiegand S."/>
            <person name="Jogler M."/>
            <person name="Boedeker C."/>
            <person name="Pinto D."/>
            <person name="Vollmers J."/>
            <person name="Rivas-Marin E."/>
            <person name="Kohn T."/>
            <person name="Peeters S.H."/>
            <person name="Heuer A."/>
            <person name="Rast P."/>
            <person name="Oberbeckmann S."/>
            <person name="Bunk B."/>
            <person name="Jeske O."/>
            <person name="Meyerdierks A."/>
            <person name="Storesund J.E."/>
            <person name="Kallscheuer N."/>
            <person name="Luecker S."/>
            <person name="Lage O.M."/>
            <person name="Pohl T."/>
            <person name="Merkel B.J."/>
            <person name="Hornburger P."/>
            <person name="Mueller R.-W."/>
            <person name="Bruemmer F."/>
            <person name="Labrenz M."/>
            <person name="Spormann A.M."/>
            <person name="Op den Camp H."/>
            <person name="Overmann J."/>
            <person name="Amann R."/>
            <person name="Jetten M.S.M."/>
            <person name="Mascher T."/>
            <person name="Medema M.H."/>
            <person name="Devos D.P."/>
            <person name="Kaster A.-K."/>
            <person name="Ovreas L."/>
            <person name="Rohde M."/>
            <person name="Galperin M.Y."/>
            <person name="Jogler C."/>
        </authorList>
    </citation>
    <scope>NUCLEOTIDE SEQUENCE [LARGE SCALE GENOMIC DNA]</scope>
    <source>
        <strain evidence="7 8">SV_7m_r</strain>
    </source>
</reference>
<keyword evidence="8" id="KW-1185">Reference proteome</keyword>
<dbReference type="InterPro" id="IPR050738">
    <property type="entry name" value="Sulfatase"/>
</dbReference>
<evidence type="ECO:0000256" key="2">
    <source>
        <dbReference type="ARBA" id="ARBA00022723"/>
    </source>
</evidence>
<keyword evidence="2" id="KW-0479">Metal-binding</keyword>
<dbReference type="SUPFAM" id="SSF53649">
    <property type="entry name" value="Alkaline phosphatase-like"/>
    <property type="match status" value="1"/>
</dbReference>
<evidence type="ECO:0000259" key="6">
    <source>
        <dbReference type="Pfam" id="PF00884"/>
    </source>
</evidence>
<organism evidence="7 8">
    <name type="scientific">Stieleria bergensis</name>
    <dbReference type="NCBI Taxonomy" id="2528025"/>
    <lineage>
        <taxon>Bacteria</taxon>
        <taxon>Pseudomonadati</taxon>
        <taxon>Planctomycetota</taxon>
        <taxon>Planctomycetia</taxon>
        <taxon>Pirellulales</taxon>
        <taxon>Pirellulaceae</taxon>
        <taxon>Stieleria</taxon>
    </lineage>
</organism>
<dbReference type="Proteomes" id="UP000315003">
    <property type="component" value="Chromosome"/>
</dbReference>
<keyword evidence="5" id="KW-0812">Transmembrane</keyword>
<keyword evidence="5" id="KW-0472">Membrane</keyword>
<feature type="transmembrane region" description="Helical" evidence="5">
    <location>
        <begin position="51"/>
        <end position="68"/>
    </location>
</feature>
<dbReference type="Gene3D" id="3.40.720.10">
    <property type="entry name" value="Alkaline Phosphatase, subunit A"/>
    <property type="match status" value="1"/>
</dbReference>
<dbReference type="PROSITE" id="PS00149">
    <property type="entry name" value="SULFATASE_2"/>
    <property type="match status" value="1"/>
</dbReference>
<dbReference type="GO" id="GO:0004065">
    <property type="term" value="F:arylsulfatase activity"/>
    <property type="evidence" value="ECO:0007669"/>
    <property type="project" value="UniProtKB-EC"/>
</dbReference>
<dbReference type="PANTHER" id="PTHR42693:SF53">
    <property type="entry name" value="ENDO-4-O-SULFATASE"/>
    <property type="match status" value="1"/>
</dbReference>
<dbReference type="InterPro" id="IPR000917">
    <property type="entry name" value="Sulfatase_N"/>
</dbReference>
<protein>
    <submittedName>
        <fullName evidence="7">Arylsulfatase</fullName>
        <ecNumber evidence="7">3.1.6.1</ecNumber>
    </submittedName>
</protein>
<sequence length="585" mass="65268">MRLKTDRSRVLELKITGYRESSKRFRGWWDRSIQFSAFATLIDLMKIPMPFAPIFLHLILFAIASGFLSESTGLCQEPGSARPNVVVLFADDLDADEINVTSGMTDVWATPSGAKKHLGKSAKPSDPKVYTPNIDSLASQGMLFTRFYVNGTVCSSSRYCLLTGRYAFQGESLLRRTPAGSHHTLEWEPDILRSEDSLPKQLQNRGYRTGIIGKWHNMPKEILPKRNKKAHVANATYADTKQYEDSIKAYYRAGLEYLSDGFGWDVVDRMEFGNSIVNLDWQCEGALKFIEESAGSADSGQEAQPFFLYCSLPVPHGQYSFGYNDVSSYDNRVTANGLLDGPLHLLPTSEDVLRRVKANGVSKQNAMATRMDDYVGAVLNKLKEHGLSDNTIVLFTSDHGSRGKNSCYEGGAKVPLIASWPAKVKPGSRCDSLIGSIDLTSTLIELASGDSSLASAPHSRSFVPQLMGHPDSDDWREGMLIEAGNSKAIVTKNWKYIANRVPPEIEKAMKARPGEVFWTGLDHHNYQTEKMYPAYWDADQLYNLNDDLYEQTNLASSADNSALLEKLKEDLRNRLSTMQHTFGDF</sequence>